<keyword evidence="8" id="KW-1185">Reference proteome</keyword>
<keyword evidence="3" id="KW-0202">Cytokine</keyword>
<protein>
    <recommendedName>
        <fullName evidence="9">Interleukin 17B</fullName>
    </recommendedName>
</protein>
<organism evidence="7 8">
    <name type="scientific">Ranitomeya imitator</name>
    <name type="common">mimic poison frog</name>
    <dbReference type="NCBI Taxonomy" id="111125"/>
    <lineage>
        <taxon>Eukaryota</taxon>
        <taxon>Metazoa</taxon>
        <taxon>Chordata</taxon>
        <taxon>Craniata</taxon>
        <taxon>Vertebrata</taxon>
        <taxon>Euteleostomi</taxon>
        <taxon>Amphibia</taxon>
        <taxon>Batrachia</taxon>
        <taxon>Anura</taxon>
        <taxon>Neobatrachia</taxon>
        <taxon>Hyloidea</taxon>
        <taxon>Dendrobatidae</taxon>
        <taxon>Dendrobatinae</taxon>
        <taxon>Ranitomeya</taxon>
    </lineage>
</organism>
<sequence length="263" mass="29314">MPLKGIGFCKGCKGKPQRLANSKSIKFRAAPESTNAMTENDDNEQIKYVNAVIWKSSTSGDSDKTKKYCIIFYASSLLFAHALSSDTSKPLKTRKKGQTKGKQNPSQDKGHGKTSPDPVLGVNSFAPSPIYSLVEEYEQSLIEMVHQLRNGSESSGGKCEVNLRLWLSNRRSLSPWAYSINHDESRIPVDIPEARCLCSGCINPFTMQEDLSMSSIPIHSKIPVRRRFCEHSLAGLRGKRRKKCQKEYTTVMENIAVGCTCIF</sequence>
<feature type="region of interest" description="Disordered" evidence="6">
    <location>
        <begin position="89"/>
        <end position="122"/>
    </location>
</feature>
<evidence type="ECO:0000256" key="6">
    <source>
        <dbReference type="SAM" id="MobiDB-lite"/>
    </source>
</evidence>
<dbReference type="Pfam" id="PF06083">
    <property type="entry name" value="IL17"/>
    <property type="match status" value="1"/>
</dbReference>
<proteinExistence type="inferred from homology"/>
<dbReference type="EMBL" id="CAUEEQ010047608">
    <property type="protein sequence ID" value="CAJ0959459.1"/>
    <property type="molecule type" value="Genomic_DNA"/>
</dbReference>
<keyword evidence="4" id="KW-0964">Secreted</keyword>
<dbReference type="Gene3D" id="2.10.90.10">
    <property type="entry name" value="Cystine-knot cytokines"/>
    <property type="match status" value="1"/>
</dbReference>
<dbReference type="PRINTS" id="PR01932">
    <property type="entry name" value="INTRLEUKIN17"/>
</dbReference>
<evidence type="ECO:0000256" key="5">
    <source>
        <dbReference type="ARBA" id="ARBA00022729"/>
    </source>
</evidence>
<dbReference type="SUPFAM" id="SSF57501">
    <property type="entry name" value="Cystine-knot cytokines"/>
    <property type="match status" value="1"/>
</dbReference>
<evidence type="ECO:0000256" key="1">
    <source>
        <dbReference type="ARBA" id="ARBA00004613"/>
    </source>
</evidence>
<name>A0ABN9M5M0_9NEOB</name>
<evidence type="ECO:0008006" key="9">
    <source>
        <dbReference type="Google" id="ProtNLM"/>
    </source>
</evidence>
<keyword evidence="5" id="KW-0732">Signal</keyword>
<evidence type="ECO:0000256" key="4">
    <source>
        <dbReference type="ARBA" id="ARBA00022525"/>
    </source>
</evidence>
<comment type="similarity">
    <text evidence="2">Belongs to the IL-17 family.</text>
</comment>
<accession>A0ABN9M5M0</accession>
<evidence type="ECO:0000256" key="3">
    <source>
        <dbReference type="ARBA" id="ARBA00022514"/>
    </source>
</evidence>
<evidence type="ECO:0000313" key="7">
    <source>
        <dbReference type="EMBL" id="CAJ0959459.1"/>
    </source>
</evidence>
<dbReference type="InterPro" id="IPR010345">
    <property type="entry name" value="IL-17_fam"/>
</dbReference>
<reference evidence="7" key="1">
    <citation type="submission" date="2023-07" db="EMBL/GenBank/DDBJ databases">
        <authorList>
            <person name="Stuckert A."/>
        </authorList>
    </citation>
    <scope>NUCLEOTIDE SEQUENCE</scope>
</reference>
<comment type="caution">
    <text evidence="7">The sequence shown here is derived from an EMBL/GenBank/DDBJ whole genome shotgun (WGS) entry which is preliminary data.</text>
</comment>
<evidence type="ECO:0000313" key="8">
    <source>
        <dbReference type="Proteomes" id="UP001176940"/>
    </source>
</evidence>
<gene>
    <name evidence="7" type="ORF">RIMI_LOCUS16789846</name>
</gene>
<dbReference type="InterPro" id="IPR029034">
    <property type="entry name" value="Cystine-knot_cytokine"/>
</dbReference>
<comment type="subcellular location">
    <subcellularLocation>
        <location evidence="1">Secreted</location>
    </subcellularLocation>
</comment>
<evidence type="ECO:0000256" key="2">
    <source>
        <dbReference type="ARBA" id="ARBA00007236"/>
    </source>
</evidence>
<dbReference type="Proteomes" id="UP001176940">
    <property type="component" value="Unassembled WGS sequence"/>
</dbReference>
<dbReference type="InterPro" id="IPR020440">
    <property type="entry name" value="IL-17_chr"/>
</dbReference>